<dbReference type="Proteomes" id="UP000199503">
    <property type="component" value="Unassembled WGS sequence"/>
</dbReference>
<gene>
    <name evidence="1" type="ORF">SAMN04488000_118108</name>
</gene>
<evidence type="ECO:0000313" key="1">
    <source>
        <dbReference type="EMBL" id="SES20835.1"/>
    </source>
</evidence>
<dbReference type="OrthoDB" id="5193571at2"/>
<proteinExistence type="predicted"/>
<name>A0A1H9VGM6_9PSEU</name>
<protein>
    <submittedName>
        <fullName evidence="1">Uncharacterized protein</fullName>
    </submittedName>
</protein>
<keyword evidence="2" id="KW-1185">Reference proteome</keyword>
<evidence type="ECO:0000313" key="2">
    <source>
        <dbReference type="Proteomes" id="UP000199503"/>
    </source>
</evidence>
<sequence>MPFLAGETLTAAGLMGATERLQSTVNVVAGTTTSTTYTSTLTGTTAATLAFVAPPSGRIRVTIFAALDNSAANYTVASYSISGAAGGVAANDDKQIYANGTDEGSRARPTIVTGLTPNAAGLITMEFKVSGGTGTINHQQISVEYLP</sequence>
<accession>A0A1H9VGM6</accession>
<reference evidence="2" key="1">
    <citation type="submission" date="2016-10" db="EMBL/GenBank/DDBJ databases">
        <authorList>
            <person name="Varghese N."/>
            <person name="Submissions S."/>
        </authorList>
    </citation>
    <scope>NUCLEOTIDE SEQUENCE [LARGE SCALE GENOMIC DNA]</scope>
    <source>
        <strain evidence="2">DSM 44437</strain>
    </source>
</reference>
<dbReference type="AlphaFoldDB" id="A0A1H9VGM6"/>
<dbReference type="EMBL" id="FOFV01000018">
    <property type="protein sequence ID" value="SES20835.1"/>
    <property type="molecule type" value="Genomic_DNA"/>
</dbReference>
<organism evidence="1 2">
    <name type="scientific">Lentzea albida</name>
    <dbReference type="NCBI Taxonomy" id="65499"/>
    <lineage>
        <taxon>Bacteria</taxon>
        <taxon>Bacillati</taxon>
        <taxon>Actinomycetota</taxon>
        <taxon>Actinomycetes</taxon>
        <taxon>Pseudonocardiales</taxon>
        <taxon>Pseudonocardiaceae</taxon>
        <taxon>Lentzea</taxon>
    </lineage>
</organism>
<dbReference type="RefSeq" id="WP_089923071.1">
    <property type="nucleotide sequence ID" value="NZ_FOFV01000018.1"/>
</dbReference>
<dbReference type="STRING" id="65499.SAMN04488000_118108"/>